<dbReference type="PANTHER" id="PTHR30007:SF0">
    <property type="entry name" value="TRANSPOSASE"/>
    <property type="match status" value="1"/>
</dbReference>
<evidence type="ECO:0000259" key="5">
    <source>
        <dbReference type="Pfam" id="PF13359"/>
    </source>
</evidence>
<reference evidence="7 9" key="1">
    <citation type="submission" date="2020-01" db="EMBL/GenBank/DDBJ databases">
        <authorList>
            <person name="Kim M.K."/>
        </authorList>
    </citation>
    <scope>NUCLEOTIDE SEQUENCE [LARGE SCALE GENOMIC DNA]</scope>
    <source>
        <strain evidence="7 9">172606-1</strain>
    </source>
</reference>
<feature type="transmembrane region" description="Helical" evidence="3">
    <location>
        <begin position="246"/>
        <end position="264"/>
    </location>
</feature>
<dbReference type="InterPro" id="IPR027806">
    <property type="entry name" value="HARBI1_dom"/>
</dbReference>
<dbReference type="EMBL" id="CP048222">
    <property type="protein sequence ID" value="QHT71231.1"/>
    <property type="molecule type" value="Genomic_DNA"/>
</dbReference>
<proteinExistence type="predicted"/>
<dbReference type="EMBL" id="CP048222">
    <property type="protein sequence ID" value="QHT68962.1"/>
    <property type="molecule type" value="Genomic_DNA"/>
</dbReference>
<keyword evidence="3" id="KW-0472">Membrane</keyword>
<dbReference type="GO" id="GO:0046872">
    <property type="term" value="F:metal ion binding"/>
    <property type="evidence" value="ECO:0007669"/>
    <property type="project" value="UniProtKB-KW"/>
</dbReference>
<feature type="domain" description="DDE Tnp4" evidence="5">
    <location>
        <begin position="112"/>
        <end position="245"/>
    </location>
</feature>
<dbReference type="KEGG" id="rhoz:GXP67_21070"/>
<dbReference type="Proteomes" id="UP000480178">
    <property type="component" value="Chromosome"/>
</dbReference>
<sequence length="273" mass="31770">MLSKDIIKEQILPHLSQGKRGTRCKADYIQIVKAIFYKLKTGSQWRELPMYEFFRESPYSWQSIYYHFNKWAKDGSWQHLWIALLKKYRSCLDLSSMQLDGSHTLAKNGGACVGYQKRKKAVTTNMLFLADNQGLMLACSEPISGEHNDLYQISECFKSLCLLLEQAGISLEGIFMNADAGFDSKELRKQCAQQKIEANIAINKRSSKETLADCYFDQQLYKKRRVIEQANAWLDSFKTLLIRFEVLTQTWLAFHMMAFSLLFLRRIIKLNKL</sequence>
<dbReference type="PANTHER" id="PTHR30007">
    <property type="entry name" value="PHP DOMAIN PROTEIN"/>
    <property type="match status" value="1"/>
</dbReference>
<keyword evidence="9" id="KW-1185">Reference proteome</keyword>
<dbReference type="KEGG" id="rhoz:GXP67_16490"/>
<evidence type="ECO:0000256" key="1">
    <source>
        <dbReference type="ARBA" id="ARBA00001968"/>
    </source>
</evidence>
<dbReference type="EMBL" id="CP048222">
    <property type="protein sequence ID" value="QHT68123.1"/>
    <property type="molecule type" value="Genomic_DNA"/>
</dbReference>
<protein>
    <submittedName>
        <fullName evidence="7">IS5 family transposase</fullName>
    </submittedName>
</protein>
<comment type="cofactor">
    <cofactor evidence="1">
        <name>a divalent metal cation</name>
        <dbReference type="ChEBI" id="CHEBI:60240"/>
    </cofactor>
</comment>
<feature type="domain" description="Insertion element IS402-like" evidence="4">
    <location>
        <begin position="10"/>
        <end position="81"/>
    </location>
</feature>
<evidence type="ECO:0000313" key="6">
    <source>
        <dbReference type="EMBL" id="QHT68123.1"/>
    </source>
</evidence>
<evidence type="ECO:0000313" key="8">
    <source>
        <dbReference type="EMBL" id="QHT71231.1"/>
    </source>
</evidence>
<organism evidence="7 9">
    <name type="scientific">Rhodocytophaga rosea</name>
    <dbReference type="NCBI Taxonomy" id="2704465"/>
    <lineage>
        <taxon>Bacteria</taxon>
        <taxon>Pseudomonadati</taxon>
        <taxon>Bacteroidota</taxon>
        <taxon>Cytophagia</taxon>
        <taxon>Cytophagales</taxon>
        <taxon>Rhodocytophagaceae</taxon>
        <taxon>Rhodocytophaga</taxon>
    </lineage>
</organism>
<evidence type="ECO:0000256" key="2">
    <source>
        <dbReference type="ARBA" id="ARBA00022723"/>
    </source>
</evidence>
<accession>A0A6C0GMY5</accession>
<evidence type="ECO:0000313" key="9">
    <source>
        <dbReference type="Proteomes" id="UP000480178"/>
    </source>
</evidence>
<name>A0A6C0GMY5_9BACT</name>
<dbReference type="RefSeq" id="WP_162444142.1">
    <property type="nucleotide sequence ID" value="NZ_CP048222.1"/>
</dbReference>
<evidence type="ECO:0000313" key="7">
    <source>
        <dbReference type="EMBL" id="QHT68962.1"/>
    </source>
</evidence>
<evidence type="ECO:0000259" key="4">
    <source>
        <dbReference type="Pfam" id="PF13340"/>
    </source>
</evidence>
<evidence type="ECO:0000256" key="3">
    <source>
        <dbReference type="SAM" id="Phobius"/>
    </source>
</evidence>
<dbReference type="Pfam" id="PF13359">
    <property type="entry name" value="DDE_Tnp_4"/>
    <property type="match status" value="1"/>
</dbReference>
<dbReference type="Pfam" id="PF13340">
    <property type="entry name" value="DUF4096"/>
    <property type="match status" value="1"/>
</dbReference>
<gene>
    <name evidence="6" type="ORF">GXP67_16490</name>
    <name evidence="7" type="ORF">GXP67_21070</name>
    <name evidence="8" type="ORF">GXP67_33555</name>
</gene>
<keyword evidence="3" id="KW-1133">Transmembrane helix</keyword>
<dbReference type="AlphaFoldDB" id="A0A6C0GMY5"/>
<dbReference type="InterPro" id="IPR025161">
    <property type="entry name" value="IS402-like_dom"/>
</dbReference>
<keyword evidence="3" id="KW-0812">Transmembrane</keyword>
<dbReference type="NCBIfam" id="NF033580">
    <property type="entry name" value="transpos_IS5_3"/>
    <property type="match status" value="1"/>
</dbReference>
<keyword evidence="2" id="KW-0479">Metal-binding</keyword>
<dbReference type="KEGG" id="rhoz:GXP67_33555"/>